<comment type="caution">
    <text evidence="2">The sequence shown here is derived from an EMBL/GenBank/DDBJ whole genome shotgun (WGS) entry which is preliminary data.</text>
</comment>
<sequence>MIGPGMVGSGGLVAGTRVIRSGGMDWSRMIGSGFVDRASVIRGGLVGVIVGLTRVLDISHITRVVISHLVGHGLNAAIRQSHVILTIGGVAVSGLVGSKVDSRIIIMDSITVLIVSRLVLVIVTVVGGPAAMMRGSMIGSWGGMSHLGIPDGGTVGMVMGSVVQPTTSSEATDLPSVVAKVAYAVNSTMNNMSD</sequence>
<evidence type="ECO:0000313" key="3">
    <source>
        <dbReference type="Proteomes" id="UP000318571"/>
    </source>
</evidence>
<dbReference type="EMBL" id="VCGU01000002">
    <property type="protein sequence ID" value="TRY79730.1"/>
    <property type="molecule type" value="Genomic_DNA"/>
</dbReference>
<keyword evidence="1" id="KW-1133">Transmembrane helix</keyword>
<reference evidence="2 3" key="1">
    <citation type="journal article" date="2018" name="Nat. Ecol. Evol.">
        <title>Genomic signatures of mitonuclear coevolution across populations of Tigriopus californicus.</title>
        <authorList>
            <person name="Barreto F.S."/>
            <person name="Watson E.T."/>
            <person name="Lima T.G."/>
            <person name="Willett C.S."/>
            <person name="Edmands S."/>
            <person name="Li W."/>
            <person name="Burton R.S."/>
        </authorList>
    </citation>
    <scope>NUCLEOTIDE SEQUENCE [LARGE SCALE GENOMIC DNA]</scope>
    <source>
        <strain evidence="2 3">San Diego</strain>
    </source>
</reference>
<gene>
    <name evidence="2" type="ORF">TCAL_16116</name>
</gene>
<keyword evidence="1" id="KW-0812">Transmembrane</keyword>
<dbReference type="AlphaFoldDB" id="A0A553PPY5"/>
<proteinExistence type="predicted"/>
<evidence type="ECO:0000256" key="1">
    <source>
        <dbReference type="SAM" id="Phobius"/>
    </source>
</evidence>
<dbReference type="Proteomes" id="UP000318571">
    <property type="component" value="Chromosome 6"/>
</dbReference>
<protein>
    <submittedName>
        <fullName evidence="2">Uncharacterized protein</fullName>
    </submittedName>
</protein>
<accession>A0A553PPY5</accession>
<keyword evidence="3" id="KW-1185">Reference proteome</keyword>
<keyword evidence="1" id="KW-0472">Membrane</keyword>
<feature type="transmembrane region" description="Helical" evidence="1">
    <location>
        <begin position="104"/>
        <end position="127"/>
    </location>
</feature>
<evidence type="ECO:0000313" key="2">
    <source>
        <dbReference type="EMBL" id="TRY79730.1"/>
    </source>
</evidence>
<organism evidence="2 3">
    <name type="scientific">Tigriopus californicus</name>
    <name type="common">Marine copepod</name>
    <dbReference type="NCBI Taxonomy" id="6832"/>
    <lineage>
        <taxon>Eukaryota</taxon>
        <taxon>Metazoa</taxon>
        <taxon>Ecdysozoa</taxon>
        <taxon>Arthropoda</taxon>
        <taxon>Crustacea</taxon>
        <taxon>Multicrustacea</taxon>
        <taxon>Hexanauplia</taxon>
        <taxon>Copepoda</taxon>
        <taxon>Harpacticoida</taxon>
        <taxon>Harpacticidae</taxon>
        <taxon>Tigriopus</taxon>
    </lineage>
</organism>
<name>A0A553PPY5_TIGCA</name>